<dbReference type="PANTHER" id="PTHR14237:SF19">
    <property type="entry name" value="MITOCHONDRIAL AMIDOXIME REDUCING COMPONENT 1"/>
    <property type="match status" value="1"/>
</dbReference>
<dbReference type="InterPro" id="IPR015422">
    <property type="entry name" value="PyrdxlP-dep_Trfase_small"/>
</dbReference>
<dbReference type="SUPFAM" id="SSF53383">
    <property type="entry name" value="PLP-dependent transferases"/>
    <property type="match status" value="1"/>
</dbReference>
<dbReference type="InterPro" id="IPR015424">
    <property type="entry name" value="PyrdxlP-dep_Trfase"/>
</dbReference>
<proteinExistence type="predicted"/>
<organism evidence="2 3">
    <name type="scientific">Paractinoplanes hotanensis</name>
    <dbReference type="NCBI Taxonomy" id="2906497"/>
    <lineage>
        <taxon>Bacteria</taxon>
        <taxon>Bacillati</taxon>
        <taxon>Actinomycetota</taxon>
        <taxon>Actinomycetes</taxon>
        <taxon>Micromonosporales</taxon>
        <taxon>Micromonosporaceae</taxon>
        <taxon>Paractinoplanes</taxon>
    </lineage>
</organism>
<keyword evidence="2" id="KW-0032">Aminotransferase</keyword>
<dbReference type="EMBL" id="JAMQOL010000029">
    <property type="protein sequence ID" value="MCM4080071.1"/>
    <property type="molecule type" value="Genomic_DNA"/>
</dbReference>
<protein>
    <submittedName>
        <fullName evidence="2">Aminotransferase class V-fold PLP-dependent enzyme</fullName>
    </submittedName>
</protein>
<dbReference type="PANTHER" id="PTHR14237">
    <property type="entry name" value="MOLYBDOPTERIN COFACTOR SULFURASE MOSC"/>
    <property type="match status" value="1"/>
</dbReference>
<dbReference type="Gene3D" id="3.90.1150.10">
    <property type="entry name" value="Aspartate Aminotransferase, domain 1"/>
    <property type="match status" value="1"/>
</dbReference>
<dbReference type="GO" id="GO:0008483">
    <property type="term" value="F:transaminase activity"/>
    <property type="evidence" value="ECO:0007669"/>
    <property type="project" value="UniProtKB-KW"/>
</dbReference>
<dbReference type="Proteomes" id="UP001523216">
    <property type="component" value="Unassembled WGS sequence"/>
</dbReference>
<comment type="caution">
    <text evidence="2">The sequence shown here is derived from an EMBL/GenBank/DDBJ whole genome shotgun (WGS) entry which is preliminary data.</text>
</comment>
<dbReference type="RefSeq" id="WP_251799879.1">
    <property type="nucleotide sequence ID" value="NZ_JAMQOL010000029.1"/>
</dbReference>
<dbReference type="Gene3D" id="3.40.640.10">
    <property type="entry name" value="Type I PLP-dependent aspartate aminotransferase-like (Major domain)"/>
    <property type="match status" value="1"/>
</dbReference>
<accession>A0ABT0Y225</accession>
<name>A0ABT0Y225_9ACTN</name>
<dbReference type="Pfam" id="PF00266">
    <property type="entry name" value="Aminotran_5"/>
    <property type="match status" value="1"/>
</dbReference>
<evidence type="ECO:0000313" key="2">
    <source>
        <dbReference type="EMBL" id="MCM4080071.1"/>
    </source>
</evidence>
<gene>
    <name evidence="2" type="ORF">LXN57_21050</name>
</gene>
<evidence type="ECO:0000259" key="1">
    <source>
        <dbReference type="Pfam" id="PF00266"/>
    </source>
</evidence>
<sequence length="463" mass="50022">MSEQSDQLRAGFDELRASEYAHLDSGGEVYLDYTGAGVYSQSQLRHHHERLAARAYGNPHSENPASAASTALVEQARRDVLRFLNADPAEYAVVFTANASGACRLVGEAYPFGRGRDLVMTFDNHNSVNGIREFARRAGARRRYVPLTPPSLRIAGDDVRTALRRRRGLFAFPAQSNFTGVQHPLEWIGLAHDAGYDVLLDVAAFLPTNPLDLSTVKPDFVPISWYKVMGFPTGVGCLVARRDALARLRRPWFAGGTIAAVSVGSEWHQMAPDETAFEDGTLNFLDIPDVSYGLQWLNQVGREAVRSQVAALTGDVLAGLSSLAHRNGRSLVRLYGPPGTAGRGGTVAFNLLDPYGVVVDERLVAAEARAEGLSLRTGCFCNPGAGEGAFAIGRRMLRGIRGWGVRTLDDYLKAIGVPTGGAIRVSFGVASTTGDVTRLLDFVAETYLDRTASADGLAPRLRC</sequence>
<reference evidence="2 3" key="1">
    <citation type="submission" date="2022-06" db="EMBL/GenBank/DDBJ databases">
        <title>Actinoplanes abujensis sp. nov., isolated from Nigerian arid soil.</title>
        <authorList>
            <person name="Ding P."/>
        </authorList>
    </citation>
    <scope>NUCLEOTIDE SEQUENCE [LARGE SCALE GENOMIC DNA]</scope>
    <source>
        <strain evidence="3">TRM88002</strain>
    </source>
</reference>
<dbReference type="InterPro" id="IPR000192">
    <property type="entry name" value="Aminotrans_V_dom"/>
</dbReference>
<feature type="domain" description="Aminotransferase class V" evidence="1">
    <location>
        <begin position="29"/>
        <end position="439"/>
    </location>
</feature>
<keyword evidence="3" id="KW-1185">Reference proteome</keyword>
<evidence type="ECO:0000313" key="3">
    <source>
        <dbReference type="Proteomes" id="UP001523216"/>
    </source>
</evidence>
<dbReference type="InterPro" id="IPR015421">
    <property type="entry name" value="PyrdxlP-dep_Trfase_major"/>
</dbReference>
<keyword evidence="2" id="KW-0808">Transferase</keyword>